<geneLocation type="plasmid" evidence="1 2">
    <name>pAMEDUM8_300</name>
</geneLocation>
<sequence length="98" mass="10944">MKTISKFRVRQKLQVISKLGDRHVVLGQKRSGVAECFFIVRDNFERVLQSNPSIPVDAEVQRNKETGLVSVVNHSDEKLPLCDFANNITQNVGTSASC</sequence>
<accession>A0AAC8XNT3</accession>
<gene>
    <name evidence="1" type="ORF">AV942_20255</name>
</gene>
<name>A0AAC8XNT3_9ALTE</name>
<dbReference type="Proteomes" id="UP000061468">
    <property type="component" value="Plasmid pAMEDUM8_300"/>
</dbReference>
<dbReference type="GeneID" id="56269157"/>
<evidence type="ECO:0000313" key="1">
    <source>
        <dbReference type="EMBL" id="AMJ80719.1"/>
    </source>
</evidence>
<dbReference type="RefSeq" id="WP_015068535.1">
    <property type="nucleotide sequence ID" value="NZ_CAKMLI010000020.1"/>
</dbReference>
<reference evidence="1 2" key="1">
    <citation type="submission" date="2015-12" db="EMBL/GenBank/DDBJ databases">
        <title>Intraspecies pangenome expansion in the marine bacterium Alteromonas.</title>
        <authorList>
            <person name="Lopez-Perez M."/>
            <person name="Rodriguez-Valera F."/>
        </authorList>
    </citation>
    <scope>NUCLEOTIDE SEQUENCE [LARGE SCALE GENOMIC DNA]</scope>
    <source>
        <strain evidence="1 2">UM8</strain>
        <plasmid evidence="1 2">pAMEDUM8_300</plasmid>
    </source>
</reference>
<dbReference type="EMBL" id="CP013929">
    <property type="protein sequence ID" value="AMJ80719.1"/>
    <property type="molecule type" value="Genomic_DNA"/>
</dbReference>
<dbReference type="AlphaFoldDB" id="A0AAC8XNT3"/>
<evidence type="ECO:0000313" key="2">
    <source>
        <dbReference type="Proteomes" id="UP000061468"/>
    </source>
</evidence>
<proteinExistence type="predicted"/>
<organism evidence="1 2">
    <name type="scientific">Alteromonas mediterranea</name>
    <dbReference type="NCBI Taxonomy" id="314275"/>
    <lineage>
        <taxon>Bacteria</taxon>
        <taxon>Pseudomonadati</taxon>
        <taxon>Pseudomonadota</taxon>
        <taxon>Gammaproteobacteria</taxon>
        <taxon>Alteromonadales</taxon>
        <taxon>Alteromonadaceae</taxon>
        <taxon>Alteromonas/Salinimonas group</taxon>
        <taxon>Alteromonas</taxon>
    </lineage>
</organism>
<keyword evidence="1" id="KW-0614">Plasmid</keyword>
<protein>
    <submittedName>
        <fullName evidence="1">Uncharacterized protein</fullName>
    </submittedName>
</protein>